<feature type="transmembrane region" description="Helical" evidence="1">
    <location>
        <begin position="151"/>
        <end position="172"/>
    </location>
</feature>
<dbReference type="AlphaFoldDB" id="A0AAJ4W7T0"/>
<gene>
    <name evidence="2" type="ORF">SAMN02745723_10138</name>
</gene>
<feature type="transmembrane region" description="Helical" evidence="1">
    <location>
        <begin position="38"/>
        <end position="58"/>
    </location>
</feature>
<proteinExistence type="predicted"/>
<dbReference type="Proteomes" id="UP000226420">
    <property type="component" value="Unassembled WGS sequence"/>
</dbReference>
<feature type="transmembrane region" description="Helical" evidence="1">
    <location>
        <begin position="70"/>
        <end position="88"/>
    </location>
</feature>
<keyword evidence="1" id="KW-1133">Transmembrane helix</keyword>
<evidence type="ECO:0000256" key="1">
    <source>
        <dbReference type="SAM" id="Phobius"/>
    </source>
</evidence>
<dbReference type="RefSeq" id="WP_074819959.1">
    <property type="nucleotide sequence ID" value="NZ_FOLW01000001.1"/>
</dbReference>
<feature type="transmembrane region" description="Helical" evidence="1">
    <location>
        <begin position="94"/>
        <end position="115"/>
    </location>
</feature>
<evidence type="ECO:0000313" key="3">
    <source>
        <dbReference type="Proteomes" id="UP000226420"/>
    </source>
</evidence>
<name>A0AAJ4W7T0_9GAMM</name>
<dbReference type="InterPro" id="IPR005325">
    <property type="entry name" value="DUF308_memb"/>
</dbReference>
<organism evidence="2 3">
    <name type="scientific">Pragia fontium DSM 5563 = ATCC 49100</name>
    <dbReference type="NCBI Taxonomy" id="1122977"/>
    <lineage>
        <taxon>Bacteria</taxon>
        <taxon>Pseudomonadati</taxon>
        <taxon>Pseudomonadota</taxon>
        <taxon>Gammaproteobacteria</taxon>
        <taxon>Enterobacterales</taxon>
        <taxon>Budviciaceae</taxon>
        <taxon>Pragia</taxon>
    </lineage>
</organism>
<dbReference type="PANTHER" id="PTHR34989">
    <property type="entry name" value="PROTEIN HDED"/>
    <property type="match status" value="1"/>
</dbReference>
<keyword evidence="1" id="KW-0812">Transmembrane</keyword>
<evidence type="ECO:0000313" key="2">
    <source>
        <dbReference type="EMBL" id="SFB96036.1"/>
    </source>
</evidence>
<sequence>MNQDVIGKISRNWWILVVYGIIAILFSISALFAPLSTALAIAWAIGLLALVEGIITLASLFTTQTSISKGWLILYAVISIIFGIITLYNPAITANVMLVFLAVWLIIAGIYRIIFAIQVRNQIKGEWLIILSGILAILLGILLISQPITGLIVTTIWIGAIVLVYGLLQLYAGFKLRKFNTHTA</sequence>
<dbReference type="Pfam" id="PF03729">
    <property type="entry name" value="DUF308"/>
    <property type="match status" value="1"/>
</dbReference>
<feature type="transmembrane region" description="Helical" evidence="1">
    <location>
        <begin position="127"/>
        <end position="145"/>
    </location>
</feature>
<dbReference type="EMBL" id="FOLW01000001">
    <property type="protein sequence ID" value="SFB96036.1"/>
    <property type="molecule type" value="Genomic_DNA"/>
</dbReference>
<protein>
    <submittedName>
        <fullName evidence="2">Uncharacterized membrane protein HdeD, DUF308 family</fullName>
    </submittedName>
</protein>
<accession>A0AAJ4W7T0</accession>
<feature type="transmembrane region" description="Helical" evidence="1">
    <location>
        <begin position="12"/>
        <end position="32"/>
    </location>
</feature>
<keyword evidence="1" id="KW-0472">Membrane</keyword>
<dbReference type="InterPro" id="IPR052712">
    <property type="entry name" value="Acid_resist_chaperone_HdeD"/>
</dbReference>
<reference evidence="2 3" key="1">
    <citation type="submission" date="2016-10" db="EMBL/GenBank/DDBJ databases">
        <authorList>
            <person name="Varghese N."/>
            <person name="Submissions S."/>
        </authorList>
    </citation>
    <scope>NUCLEOTIDE SEQUENCE [LARGE SCALE GENOMIC DNA]</scope>
    <source>
        <strain evidence="2 3">DSM 5563</strain>
    </source>
</reference>
<dbReference type="PANTHER" id="PTHR34989:SF1">
    <property type="entry name" value="PROTEIN HDED"/>
    <property type="match status" value="1"/>
</dbReference>
<dbReference type="GO" id="GO:0005886">
    <property type="term" value="C:plasma membrane"/>
    <property type="evidence" value="ECO:0007669"/>
    <property type="project" value="TreeGrafter"/>
</dbReference>
<comment type="caution">
    <text evidence="2">The sequence shown here is derived from an EMBL/GenBank/DDBJ whole genome shotgun (WGS) entry which is preliminary data.</text>
</comment>